<name>A0A223P220_9SPHI</name>
<dbReference type="EMBL" id="CP022743">
    <property type="protein sequence ID" value="ASU36165.1"/>
    <property type="molecule type" value="Genomic_DNA"/>
</dbReference>
<proteinExistence type="predicted"/>
<dbReference type="Proteomes" id="UP000215002">
    <property type="component" value="Chromosome"/>
</dbReference>
<sequence>MNKLTRNEMKNVNGGKVQLPPGCSCGPLPPLLTYGCTYTPNQIQYCNTGQYLICCNND</sequence>
<evidence type="ECO:0000313" key="2">
    <source>
        <dbReference type="Proteomes" id="UP000215002"/>
    </source>
</evidence>
<dbReference type="AlphaFoldDB" id="A0A223P220"/>
<gene>
    <name evidence="1" type="ORF">MuYL_4280</name>
</gene>
<evidence type="ECO:0000313" key="1">
    <source>
        <dbReference type="EMBL" id="ASU36165.1"/>
    </source>
</evidence>
<keyword evidence="2" id="KW-1185">Reference proteome</keyword>
<reference evidence="1 2" key="1">
    <citation type="submission" date="2017-08" db="EMBL/GenBank/DDBJ databases">
        <title>Complete genome sequence of Mucilaginibacter sp. strain BJC16-A31.</title>
        <authorList>
            <consortium name="Henan University of Science and Technology"/>
            <person name="You X."/>
        </authorList>
    </citation>
    <scope>NUCLEOTIDE SEQUENCE [LARGE SCALE GENOMIC DNA]</scope>
    <source>
        <strain evidence="1 2">BJC16-A31</strain>
    </source>
</reference>
<organism evidence="1 2">
    <name type="scientific">Mucilaginibacter xinganensis</name>
    <dbReference type="NCBI Taxonomy" id="1234841"/>
    <lineage>
        <taxon>Bacteria</taxon>
        <taxon>Pseudomonadati</taxon>
        <taxon>Bacteroidota</taxon>
        <taxon>Sphingobacteriia</taxon>
        <taxon>Sphingobacteriales</taxon>
        <taxon>Sphingobacteriaceae</taxon>
        <taxon>Mucilaginibacter</taxon>
    </lineage>
</organism>
<dbReference type="KEGG" id="muc:MuYL_4280"/>
<dbReference type="RefSeq" id="WP_157740993.1">
    <property type="nucleotide sequence ID" value="NZ_CP022743.1"/>
</dbReference>
<accession>A0A223P220</accession>
<protein>
    <submittedName>
        <fullName evidence="1">Uncharacterized protein</fullName>
    </submittedName>
</protein>